<gene>
    <name evidence="1" type="ORF">BDR25DRAFT_243434</name>
</gene>
<protein>
    <submittedName>
        <fullName evidence="1">Kinase-like protein</fullName>
    </submittedName>
</protein>
<comment type="caution">
    <text evidence="1">The sequence shown here is derived from an EMBL/GenBank/DDBJ whole genome shotgun (WGS) entry which is preliminary data.</text>
</comment>
<dbReference type="EMBL" id="MU003540">
    <property type="protein sequence ID" value="KAF2464063.1"/>
    <property type="molecule type" value="Genomic_DNA"/>
</dbReference>
<evidence type="ECO:0000313" key="2">
    <source>
        <dbReference type="Proteomes" id="UP000799755"/>
    </source>
</evidence>
<organism evidence="1 2">
    <name type="scientific">Lindgomyces ingoldianus</name>
    <dbReference type="NCBI Taxonomy" id="673940"/>
    <lineage>
        <taxon>Eukaryota</taxon>
        <taxon>Fungi</taxon>
        <taxon>Dikarya</taxon>
        <taxon>Ascomycota</taxon>
        <taxon>Pezizomycotina</taxon>
        <taxon>Dothideomycetes</taxon>
        <taxon>Pleosporomycetidae</taxon>
        <taxon>Pleosporales</taxon>
        <taxon>Lindgomycetaceae</taxon>
        <taxon>Lindgomyces</taxon>
    </lineage>
</organism>
<evidence type="ECO:0000313" key="1">
    <source>
        <dbReference type="EMBL" id="KAF2464063.1"/>
    </source>
</evidence>
<proteinExistence type="predicted"/>
<keyword evidence="2" id="KW-1185">Reference proteome</keyword>
<reference evidence="1" key="1">
    <citation type="journal article" date="2020" name="Stud. Mycol.">
        <title>101 Dothideomycetes genomes: a test case for predicting lifestyles and emergence of pathogens.</title>
        <authorList>
            <person name="Haridas S."/>
            <person name="Albert R."/>
            <person name="Binder M."/>
            <person name="Bloem J."/>
            <person name="Labutti K."/>
            <person name="Salamov A."/>
            <person name="Andreopoulos B."/>
            <person name="Baker S."/>
            <person name="Barry K."/>
            <person name="Bills G."/>
            <person name="Bluhm B."/>
            <person name="Cannon C."/>
            <person name="Castanera R."/>
            <person name="Culley D."/>
            <person name="Daum C."/>
            <person name="Ezra D."/>
            <person name="Gonzalez J."/>
            <person name="Henrissat B."/>
            <person name="Kuo A."/>
            <person name="Liang C."/>
            <person name="Lipzen A."/>
            <person name="Lutzoni F."/>
            <person name="Magnuson J."/>
            <person name="Mondo S."/>
            <person name="Nolan M."/>
            <person name="Ohm R."/>
            <person name="Pangilinan J."/>
            <person name="Park H.-J."/>
            <person name="Ramirez L."/>
            <person name="Alfaro M."/>
            <person name="Sun H."/>
            <person name="Tritt A."/>
            <person name="Yoshinaga Y."/>
            <person name="Zwiers L.-H."/>
            <person name="Turgeon B."/>
            <person name="Goodwin S."/>
            <person name="Spatafora J."/>
            <person name="Crous P."/>
            <person name="Grigoriev I."/>
        </authorList>
    </citation>
    <scope>NUCLEOTIDE SEQUENCE</scope>
    <source>
        <strain evidence="1">ATCC 200398</strain>
    </source>
</reference>
<name>A0ACB6QBT8_9PLEO</name>
<dbReference type="Proteomes" id="UP000799755">
    <property type="component" value="Unassembled WGS sequence"/>
</dbReference>
<accession>A0ACB6QBT8</accession>
<sequence length="987" mass="110401">MESSLLQPPQNAGTKSRAIQQAKEMEMLVAERAKRSGDEPPPYGFSELIGKGSYGRVFKGINPATGGLVAIKIIDIDKVDYEEMTTKNLEETLKEIRILQQLRDSKARPYVNIIEEARTVHNELWIISEYCSGGSVHTLMKPTMTLQNPGLDEKYIIAIARELALGLKYIHEAGVLHRDLKCNNILVNEEGRVQLCDFGVSGQLEPEIAKRSTIVGTPYWMAPELQKEWVKDADPSSMVRPNEVLYGSEVDIWAYGCTVFEMATGFPPFHKTVQWKLPESGIPQLEGARFSDNLKSLVAFVLAPNPQDRPTSDQILEHPFLANTTKMYPSYILVQLVERYYRWEQGGGARASLFNPYGAQAPDPLAPEIEDDEDDWTFSTTDDFERQIGGQFPDPFSGSPSGQNFMSAPPPDDDRFAKLQASIKEEQIKRGKRRLDRVFDQNSTPYRYSGVGSDRPPSDLVLRDFNPGAPNRETVIDLDFAAPSVADVPSIDLGEVPTLKANRMHRLLRETELEEEEEGHDSFSQNQLTKRATRDWKFPVMAEDPMPAKPIPEKPNRRTMEWTFDASMAEANYEPLPKELRFSRRRETQELTVPMMTAPLEDNRRTRDFVFPPREPAESQSSMSDQGPVFASSPTLGPDFRPSLRHATTEPVGSFDDYPRIISAPDSPLRTSMIDLDMANIDDYRPSTADSASTSTYTAGTEATNGNPFDLEDQVHLSQNNNRASYHMKSQSEPNHAIPGLLTPNAYDEQEYPTEQGHPHSMHARGVSSVSQMQVKPPPNNMGYSRQRSQQVVWDSWSHQAAYNIDESPPASVSTSGSAEDEDSVDELWEQYERQAQQSQRRLYDRGPSSMRSRRTASTDDDLARSSDADAEEYADDNDGLAFQRPATRTSTLISRVSVGPNGKPLVDFPVPRGPDPEALVGVESDPIILSNALWKSTTELRDGLRASRDLLKAMRLEEMKPPGMGMEGLSEEEGDGEGQGTVRVAK</sequence>